<evidence type="ECO:0000313" key="3">
    <source>
        <dbReference type="Proteomes" id="UP000308549"/>
    </source>
</evidence>
<feature type="compositionally biased region" description="Polar residues" evidence="1">
    <location>
        <begin position="1209"/>
        <end position="1232"/>
    </location>
</feature>
<dbReference type="Proteomes" id="UP000308549">
    <property type="component" value="Unassembled WGS sequence"/>
</dbReference>
<feature type="compositionally biased region" description="Basic and acidic residues" evidence="1">
    <location>
        <begin position="1240"/>
        <end position="1250"/>
    </location>
</feature>
<feature type="region of interest" description="Disordered" evidence="1">
    <location>
        <begin position="1179"/>
        <end position="1267"/>
    </location>
</feature>
<dbReference type="EMBL" id="NAJL01000049">
    <property type="protein sequence ID" value="TKA23925.1"/>
    <property type="molecule type" value="Genomic_DNA"/>
</dbReference>
<proteinExistence type="predicted"/>
<evidence type="ECO:0000313" key="2">
    <source>
        <dbReference type="EMBL" id="TKA23925.1"/>
    </source>
</evidence>
<dbReference type="OrthoDB" id="3690251at2759"/>
<protein>
    <submittedName>
        <fullName evidence="2">Uncharacterized protein</fullName>
    </submittedName>
</protein>
<sequence length="1267" mass="142796">MAPALPSLPESQTRLFHILAKKYRGGHGLFSELDASKQLSNLEQLLRDWTPLRKYNKTRTNGQYARRVALDVCVSQIVNNYACSSANKTGILRHAGGTPDATTLPLVYAHREWRPQDADAYRAFCPLQKLSLDSTAIPWHWKDPYTSVLCLRILVPRNDLDLESTPPPELNPDDEPLLLQYEFSTSAGTESAALASEARTAFLVWTGDKLILTTLRELLECPWRQEGSVDPRLIAVPGKDGENRRYKVPWRFWPHAPLCREWAAARALPTNSQPWEATLLDSLQQLHVRLLRKQLLPTEEGLAYEDWVTVYDRILPGMQTDHNQWARFARSALKAMRGRSVRSYEAFLAEAEVYALLETHSSPSVRVIRAWEAAPVDGAILVAPETITTLPPIGSSFLDLLEWAQTAKEVSVVTFDVKSICFRPNNNNLHVRSGLFDIAYGWSTPSSEKQEVTDVIIVQFEGIFDRLAIVPVKIWQGAWEYGYGIEPLVERVPGWAGPFLVQHRHLGQALFRLTQVTAETPYINPTLHTTLDGFRPTVRPQLGLLFPTSRIATSSLNAILQLRQRCKGAGEYDLFANPIQPLLGDFLLSHQALSWLPLIEHKRWTGQSGRPVSCGREDEMSPFAFGRQWHFLFLQHSTTAQWICIPRSAVKDEWRSRDLPMLAWDEIKDFCYEGDGGFSQMLLDIGARAEGARKAAQESLRDVAKLSDEALISSSATKQLRELRQWHSEEPFQRPEKAREFYLRGLPWLSVDFNQWCCREGHGLVATLPDGHPNGTHLLIDYDWPTGWDFRDGLPCSATDLWDRTCIVLRFADVRSHPSSALSPGWPVFLSRPDWLRPGPDQHFFYVGSMLDSAFMEDPSSRKSYWVFPSELLTQLEQGLRQPNEDKVNGFWRRVVQTDDQLPHPKLHAGRRPTAVLPTSGFLAEARGINPARYIVDADDGSLYRQLLNVLRHAGTLAISGGQSTRANWSFDVEKYHTKVWKVQQAAWDFGHDERQLTDWSGQITNLNSQKPQEARQQPGLLLIAWRNLFRAISGFPRSERQSVAFDQGAAAYAAVDAAYDRRAGGLVRMPLSTTPSQRWDPASVMAATHDLRIRAILAVLAKQVFQFRMLLTSVTDLEVNAKVHRLVQSLDGVHKHGEEQDVTFQGAVESQPEPGRSQRQQEVIRFPIPIAPVEADACKDGARPSKAQASVKPEAFGKHSSNKRRTTSKGATVTRQSTLDRWTMSASTAARPSQKRSHDKAVDEALSEVRRKKSRTGPDANDSAQG</sequence>
<evidence type="ECO:0000256" key="1">
    <source>
        <dbReference type="SAM" id="MobiDB-lite"/>
    </source>
</evidence>
<comment type="caution">
    <text evidence="2">The sequence shown here is derived from an EMBL/GenBank/DDBJ whole genome shotgun (WGS) entry which is preliminary data.</text>
</comment>
<name>A0A4U0TQ97_9PEZI</name>
<reference evidence="2 3" key="1">
    <citation type="submission" date="2017-03" db="EMBL/GenBank/DDBJ databases">
        <title>Genomes of endolithic fungi from Antarctica.</title>
        <authorList>
            <person name="Coleine C."/>
            <person name="Masonjones S."/>
            <person name="Stajich J.E."/>
        </authorList>
    </citation>
    <scope>NUCLEOTIDE SEQUENCE [LARGE SCALE GENOMIC DNA]</scope>
    <source>
        <strain evidence="2 3">CCFEE 6315</strain>
    </source>
</reference>
<organism evidence="2 3">
    <name type="scientific">Salinomyces thailandicus</name>
    <dbReference type="NCBI Taxonomy" id="706561"/>
    <lineage>
        <taxon>Eukaryota</taxon>
        <taxon>Fungi</taxon>
        <taxon>Dikarya</taxon>
        <taxon>Ascomycota</taxon>
        <taxon>Pezizomycotina</taxon>
        <taxon>Dothideomycetes</taxon>
        <taxon>Dothideomycetidae</taxon>
        <taxon>Mycosphaerellales</taxon>
        <taxon>Teratosphaeriaceae</taxon>
        <taxon>Salinomyces</taxon>
    </lineage>
</organism>
<dbReference type="AlphaFoldDB" id="A0A4U0TQ97"/>
<accession>A0A4U0TQ97</accession>
<gene>
    <name evidence="2" type="ORF">B0A50_06431</name>
</gene>
<keyword evidence="3" id="KW-1185">Reference proteome</keyword>